<evidence type="ECO:0000256" key="1">
    <source>
        <dbReference type="SAM" id="Coils"/>
    </source>
</evidence>
<organism evidence="3 4">
    <name type="scientific">Trichoderma arundinaceum</name>
    <dbReference type="NCBI Taxonomy" id="490622"/>
    <lineage>
        <taxon>Eukaryota</taxon>
        <taxon>Fungi</taxon>
        <taxon>Dikarya</taxon>
        <taxon>Ascomycota</taxon>
        <taxon>Pezizomycotina</taxon>
        <taxon>Sordariomycetes</taxon>
        <taxon>Hypocreomycetidae</taxon>
        <taxon>Hypocreales</taxon>
        <taxon>Hypocreaceae</taxon>
        <taxon>Trichoderma</taxon>
    </lineage>
</organism>
<gene>
    <name evidence="3" type="ORF">TARUN_3542</name>
</gene>
<evidence type="ECO:0000313" key="4">
    <source>
        <dbReference type="Proteomes" id="UP000266272"/>
    </source>
</evidence>
<dbReference type="GO" id="GO:0003700">
    <property type="term" value="F:DNA-binding transcription factor activity"/>
    <property type="evidence" value="ECO:0007669"/>
    <property type="project" value="InterPro"/>
</dbReference>
<feature type="region of interest" description="Disordered" evidence="2">
    <location>
        <begin position="144"/>
        <end position="167"/>
    </location>
</feature>
<feature type="coiled-coil region" evidence="1">
    <location>
        <begin position="22"/>
        <end position="49"/>
    </location>
</feature>
<dbReference type="EMBL" id="PXOA01000197">
    <property type="protein sequence ID" value="RFU78695.1"/>
    <property type="molecule type" value="Genomic_DNA"/>
</dbReference>
<protein>
    <recommendedName>
        <fullName evidence="5">Bzip transcription factor</fullName>
    </recommendedName>
</protein>
<dbReference type="Proteomes" id="UP000266272">
    <property type="component" value="Unassembled WGS sequence"/>
</dbReference>
<comment type="caution">
    <text evidence="3">The sequence shown here is derived from an EMBL/GenBank/DDBJ whole genome shotgun (WGS) entry which is preliminary data.</text>
</comment>
<evidence type="ECO:0008006" key="5">
    <source>
        <dbReference type="Google" id="ProtNLM"/>
    </source>
</evidence>
<name>A0A395NRX9_TRIAR</name>
<keyword evidence="4" id="KW-1185">Reference proteome</keyword>
<reference evidence="3 4" key="1">
    <citation type="journal article" date="2018" name="PLoS Pathog.">
        <title>Evolution of structural diversity of trichothecenes, a family of toxins produced by plant pathogenic and entomopathogenic fungi.</title>
        <authorList>
            <person name="Proctor R.H."/>
            <person name="McCormick S.P."/>
            <person name="Kim H.S."/>
            <person name="Cardoza R.E."/>
            <person name="Stanley A.M."/>
            <person name="Lindo L."/>
            <person name="Kelly A."/>
            <person name="Brown D.W."/>
            <person name="Lee T."/>
            <person name="Vaughan M.M."/>
            <person name="Alexander N.J."/>
            <person name="Busman M."/>
            <person name="Gutierrez S."/>
        </authorList>
    </citation>
    <scope>NUCLEOTIDE SEQUENCE [LARGE SCALE GENOMIC DNA]</scope>
    <source>
        <strain evidence="3 4">IBT 40837</strain>
    </source>
</reference>
<dbReference type="SUPFAM" id="SSF57959">
    <property type="entry name" value="Leucine zipper domain"/>
    <property type="match status" value="1"/>
</dbReference>
<feature type="compositionally biased region" description="Polar residues" evidence="2">
    <location>
        <begin position="144"/>
        <end position="165"/>
    </location>
</feature>
<dbReference type="STRING" id="490622.A0A395NRX9"/>
<dbReference type="CDD" id="cd14688">
    <property type="entry name" value="bZIP_YAP"/>
    <property type="match status" value="1"/>
</dbReference>
<proteinExistence type="predicted"/>
<dbReference type="OrthoDB" id="4505928at2759"/>
<dbReference type="PANTHER" id="PTHR42070">
    <property type="entry name" value="FILAMENT ASSOCIATED PROTEIN, PUTATIVE (AFU_ORTHOLOGUE AFUA_8G06630)-RELATED"/>
    <property type="match status" value="1"/>
</dbReference>
<dbReference type="InterPro" id="IPR046347">
    <property type="entry name" value="bZIP_sf"/>
</dbReference>
<sequence>MPRKHITLEVKDQNRECQRRSRARRKELVDDLKKQLEEYQRQGATASLEMQKAARAVNFENQRLRSLLHLLGVSQGEIQQYLASPEHPVSVATNNIPGHQQRNCAACGSSLGQKKSHNSSLQFSMQESQNSRLDTDGLHILASTPSPAGSTCQNPSTLRSRTPPDSDTIALTPASDVSAEFCKTASSGCCAKVQQDNDESMSVAQDTCGKTDSGNSAFTHNGDTVAQILPPVSDCFCPPDSSVQRAGGSGVTSCDTAAAILMELHGHLDADRVRATLGCVGSSPCSVGNTKVFQLMDKFA</sequence>
<keyword evidence="1" id="KW-0175">Coiled coil</keyword>
<accession>A0A395NRX9</accession>
<evidence type="ECO:0000313" key="3">
    <source>
        <dbReference type="EMBL" id="RFU78695.1"/>
    </source>
</evidence>
<dbReference type="PANTHER" id="PTHR42070:SF1">
    <property type="entry name" value="FILAMENT ASSOCIATED PROTEIN, PUTATIVE (AFU_ORTHOLOGUE AFUA_8G06630)-RELATED"/>
    <property type="match status" value="1"/>
</dbReference>
<dbReference type="AlphaFoldDB" id="A0A395NRX9"/>
<evidence type="ECO:0000256" key="2">
    <source>
        <dbReference type="SAM" id="MobiDB-lite"/>
    </source>
</evidence>